<protein>
    <submittedName>
        <fullName evidence="8">Antimicrobial peptide ABC transporter permease protein</fullName>
    </submittedName>
</protein>
<evidence type="ECO:0000256" key="1">
    <source>
        <dbReference type="ARBA" id="ARBA00004651"/>
    </source>
</evidence>
<evidence type="ECO:0000313" key="8">
    <source>
        <dbReference type="EMBL" id="GAX02821.1"/>
    </source>
</evidence>
<dbReference type="GO" id="GO:0055085">
    <property type="term" value="P:transmembrane transport"/>
    <property type="evidence" value="ECO:0007669"/>
    <property type="project" value="UniProtKB-UniRule"/>
</dbReference>
<evidence type="ECO:0000256" key="3">
    <source>
        <dbReference type="ARBA" id="ARBA00022692"/>
    </source>
</evidence>
<evidence type="ECO:0000256" key="5">
    <source>
        <dbReference type="ARBA" id="ARBA00023136"/>
    </source>
</evidence>
<evidence type="ECO:0000256" key="2">
    <source>
        <dbReference type="ARBA" id="ARBA00022475"/>
    </source>
</evidence>
<feature type="transmembrane region" description="Helical" evidence="6">
    <location>
        <begin position="287"/>
        <end position="310"/>
    </location>
</feature>
<feature type="transmembrane region" description="Helical" evidence="6">
    <location>
        <begin position="65"/>
        <end position="85"/>
    </location>
</feature>
<feature type="transmembrane region" description="Helical" evidence="6">
    <location>
        <begin position="543"/>
        <end position="568"/>
    </location>
</feature>
<evidence type="ECO:0000313" key="9">
    <source>
        <dbReference type="Proteomes" id="UP000198430"/>
    </source>
</evidence>
<dbReference type="RefSeq" id="WP_089087814.1">
    <property type="nucleotide sequence ID" value="NZ_BCMH01000002.1"/>
</dbReference>
<keyword evidence="6" id="KW-0813">Transport</keyword>
<reference evidence="8 9" key="1">
    <citation type="submission" date="2015-11" db="EMBL/GenBank/DDBJ databases">
        <title>Draft genome sequences of new species of the genus Lactobacillus isolated from orchardgrass silage.</title>
        <authorList>
            <person name="Tohno M."/>
            <person name="Tanizawa Y."/>
            <person name="Arita M."/>
        </authorList>
    </citation>
    <scope>NUCLEOTIDE SEQUENCE [LARGE SCALE GENOMIC DNA]</scope>
    <source>
        <strain evidence="8 9">IWT140</strain>
    </source>
</reference>
<dbReference type="PIRSF" id="PIRSF018968">
    <property type="entry name" value="ABC_permease_BceB"/>
    <property type="match status" value="1"/>
</dbReference>
<accession>A0A1Z5IN13</accession>
<dbReference type="PANTHER" id="PTHR46795">
    <property type="entry name" value="ABC TRANSPORTER PERMEASE-RELATED-RELATED"/>
    <property type="match status" value="1"/>
</dbReference>
<dbReference type="Pfam" id="PF02687">
    <property type="entry name" value="FtsX"/>
    <property type="match status" value="1"/>
</dbReference>
<dbReference type="EMBL" id="BCMH01000002">
    <property type="protein sequence ID" value="GAX02821.1"/>
    <property type="molecule type" value="Genomic_DNA"/>
</dbReference>
<dbReference type="Proteomes" id="UP000198430">
    <property type="component" value="Unassembled WGS sequence"/>
</dbReference>
<keyword evidence="2 6" id="KW-1003">Cell membrane</keyword>
<evidence type="ECO:0000256" key="6">
    <source>
        <dbReference type="PIRNR" id="PIRNR018968"/>
    </source>
</evidence>
<dbReference type="AlphaFoldDB" id="A0A1Z5IN13"/>
<evidence type="ECO:0000259" key="7">
    <source>
        <dbReference type="Pfam" id="PF02687"/>
    </source>
</evidence>
<gene>
    <name evidence="8" type="ORF">IWT140_00419</name>
</gene>
<dbReference type="InterPro" id="IPR003838">
    <property type="entry name" value="ABC3_permease_C"/>
</dbReference>
<keyword evidence="3 6" id="KW-0812">Transmembrane</keyword>
<comment type="subcellular location">
    <subcellularLocation>
        <location evidence="1 6">Cell membrane</location>
        <topology evidence="1 6">Multi-pass membrane protein</topology>
    </subcellularLocation>
</comment>
<keyword evidence="5 6" id="KW-0472">Membrane</keyword>
<feature type="transmembrane region" description="Helical" evidence="6">
    <location>
        <begin position="113"/>
        <end position="138"/>
    </location>
</feature>
<name>A0A1Z5IN13_9LACO</name>
<evidence type="ECO:0000256" key="4">
    <source>
        <dbReference type="ARBA" id="ARBA00022989"/>
    </source>
</evidence>
<dbReference type="InterPro" id="IPR027022">
    <property type="entry name" value="ABC_permease_BceB-typ"/>
</dbReference>
<feature type="transmembrane region" description="Helical" evidence="6">
    <location>
        <begin position="602"/>
        <end position="624"/>
    </location>
</feature>
<feature type="domain" description="ABC3 transporter permease C-terminal" evidence="7">
    <location>
        <begin position="66"/>
        <end position="183"/>
    </location>
</feature>
<comment type="caution">
    <text evidence="8">The sequence shown here is derived from an EMBL/GenBank/DDBJ whole genome shotgun (WGS) entry which is preliminary data.</text>
</comment>
<dbReference type="InterPro" id="IPR052536">
    <property type="entry name" value="ABC-4_Integral_Memb_Prot"/>
</dbReference>
<dbReference type="GO" id="GO:0005886">
    <property type="term" value="C:plasma membrane"/>
    <property type="evidence" value="ECO:0007669"/>
    <property type="project" value="UniProtKB-SubCell"/>
</dbReference>
<proteinExistence type="inferred from homology"/>
<keyword evidence="9" id="KW-1185">Reference proteome</keyword>
<feature type="transmembrane region" description="Helical" evidence="6">
    <location>
        <begin position="229"/>
        <end position="256"/>
    </location>
</feature>
<feature type="transmembrane region" description="Helical" evidence="6">
    <location>
        <begin position="158"/>
        <end position="180"/>
    </location>
</feature>
<feature type="transmembrane region" description="Helical" evidence="6">
    <location>
        <begin position="201"/>
        <end position="223"/>
    </location>
</feature>
<sequence>MMFYFRLAATNIRAHKRIFVPFILAMTLLTIMNLVMLSAHSDVKTIFANTNVGIQAGVAEMFKYGAYVMIILAVILAWYANGFLLKQRTKQLALYSVIGFGKRELRRMVTAELAICAFISIIGGVIFGTAFSRLSYLILGKMIGVPGKAAFGLNPQPILETAAVIALIFMLLVLLDANWLRTHQPLAMLQAVSAGEREPKTRWLLLIVGIITTAIGYAAAIGITDALGALQWFFIAVVLVIIGTYALFIAGSVFIYKRLRLNKKYYYQPAHFINVANMIHRMRQNGAGLASIAILATMTLVTIATTITLYRGVPQIVSMNNPTDFQYIRLTTAEKQSKSGVTPAQNQAGVAAIAKKHHVTITKRSVATISAAFPVKLGTEHVSLASDNDYKGTFGPNKNLMNVSIMTLANYNQMTGKYVQLAQNRILLGTTNKTKRTQLYFGSRRMQVQGTAAMPYTVKNAAVNDGLLVFKDDHAILQAARSLSPKAEKSIMAALGSRQTTVYLNLKGSDSNQIAMTKAIKHANLGTVNATSAAQNRKDVLNWMSAFLFMGILIGTIFVLATALILYYKQVAEGLADAKRYKILQQVGLSEREVRATINSQLLTLFYIPLIVAAVHTAVVTPFIQRLLTLFGIYNWGQFVGIVAATLAVFAVVYVIMYKATAQVYYKIVK</sequence>
<keyword evidence="4 6" id="KW-1133">Transmembrane helix</keyword>
<organism evidence="8 9">
    <name type="scientific">Secundilactobacillus pentosiphilus</name>
    <dbReference type="NCBI Taxonomy" id="1714682"/>
    <lineage>
        <taxon>Bacteria</taxon>
        <taxon>Bacillati</taxon>
        <taxon>Bacillota</taxon>
        <taxon>Bacilli</taxon>
        <taxon>Lactobacillales</taxon>
        <taxon>Lactobacillaceae</taxon>
        <taxon>Secundilactobacillus</taxon>
    </lineage>
</organism>
<comment type="similarity">
    <text evidence="6">Belongs to the ABC-4 integral membrane protein family.</text>
</comment>
<feature type="transmembrane region" description="Helical" evidence="6">
    <location>
        <begin position="636"/>
        <end position="657"/>
    </location>
</feature>
<dbReference type="PANTHER" id="PTHR46795:SF3">
    <property type="entry name" value="ABC TRANSPORTER PERMEASE"/>
    <property type="match status" value="1"/>
</dbReference>